<accession>A0A7D5GCC4</accession>
<reference evidence="2 3" key="1">
    <citation type="submission" date="2020-07" db="EMBL/GenBank/DDBJ databases">
        <title>Gai3-2, isolated from salt lake.</title>
        <authorList>
            <person name="Cui H."/>
            <person name="Shi X."/>
        </authorList>
    </citation>
    <scope>NUCLEOTIDE SEQUENCE [LARGE SCALE GENOMIC DNA]</scope>
    <source>
        <strain evidence="2 3">Gai3-2</strain>
    </source>
</reference>
<dbReference type="KEGG" id="halg:HUG10_11475"/>
<proteinExistence type="predicted"/>
<dbReference type="RefSeq" id="WP_179169707.1">
    <property type="nucleotide sequence ID" value="NZ_CP058529.1"/>
</dbReference>
<protein>
    <submittedName>
        <fullName evidence="2">Uncharacterized protein</fullName>
    </submittedName>
</protein>
<evidence type="ECO:0000256" key="1">
    <source>
        <dbReference type="SAM" id="Phobius"/>
    </source>
</evidence>
<sequence>MERRDALAYVRYGVAYPVVVLVATAGAARLAGIDAGLAVLFVSMVAASVLVGTYIEGTRAQGGDRNGGAERRTALGVRAELTGGSDAVTGGPSRTMVVATGLFVLSALATLWLGGLF</sequence>
<organism evidence="2 3">
    <name type="scientific">Halorarum halophilum</name>
    <dbReference type="NCBI Taxonomy" id="2743090"/>
    <lineage>
        <taxon>Archaea</taxon>
        <taxon>Methanobacteriati</taxon>
        <taxon>Methanobacteriota</taxon>
        <taxon>Stenosarchaea group</taxon>
        <taxon>Halobacteria</taxon>
        <taxon>Halobacteriales</taxon>
        <taxon>Haloferacaceae</taxon>
        <taxon>Halorarum</taxon>
    </lineage>
</organism>
<dbReference type="EMBL" id="CP058529">
    <property type="protein sequence ID" value="QLG28132.1"/>
    <property type="molecule type" value="Genomic_DNA"/>
</dbReference>
<evidence type="ECO:0000313" key="2">
    <source>
        <dbReference type="EMBL" id="QLG28132.1"/>
    </source>
</evidence>
<dbReference type="AlphaFoldDB" id="A0A7D5GCC4"/>
<name>A0A7D5GCC4_9EURY</name>
<keyword evidence="1" id="KW-1133">Transmembrane helix</keyword>
<keyword evidence="3" id="KW-1185">Reference proteome</keyword>
<evidence type="ECO:0000313" key="3">
    <source>
        <dbReference type="Proteomes" id="UP000509750"/>
    </source>
</evidence>
<feature type="transmembrane region" description="Helical" evidence="1">
    <location>
        <begin position="12"/>
        <end position="31"/>
    </location>
</feature>
<feature type="transmembrane region" description="Helical" evidence="1">
    <location>
        <begin position="96"/>
        <end position="115"/>
    </location>
</feature>
<gene>
    <name evidence="2" type="ORF">HUG10_11475</name>
</gene>
<dbReference type="Proteomes" id="UP000509750">
    <property type="component" value="Chromosome"/>
</dbReference>
<keyword evidence="1" id="KW-0472">Membrane</keyword>
<feature type="transmembrane region" description="Helical" evidence="1">
    <location>
        <begin position="37"/>
        <end position="55"/>
    </location>
</feature>
<keyword evidence="1" id="KW-0812">Transmembrane</keyword>
<dbReference type="GeneID" id="56029462"/>